<feature type="domain" description="C2H2-type" evidence="12">
    <location>
        <begin position="377"/>
        <end position="404"/>
    </location>
</feature>
<evidence type="ECO:0000256" key="2">
    <source>
        <dbReference type="ARBA" id="ARBA00006991"/>
    </source>
</evidence>
<feature type="region of interest" description="Disordered" evidence="11">
    <location>
        <begin position="447"/>
        <end position="488"/>
    </location>
</feature>
<keyword evidence="4" id="KW-0677">Repeat</keyword>
<feature type="compositionally biased region" description="Polar residues" evidence="11">
    <location>
        <begin position="180"/>
        <end position="203"/>
    </location>
</feature>
<sequence>MAQNDNGSSEQQVPLGFRGWFYDLIQMATAALAGLSTAHHCPASSSSWKSAKFGRRAVDYGTHSSSPAPELAALLGSVGGPEASAPSIVSRAAYGSTAGYGSAGSCRGGGPVLFRDVCVDFTWKEWQLLDVTQRLLYKDVMLDNYRHLHALGLCVTKPQLICKLEREEEPWIMEREPPSHSHSGTPNMGTGEDSASQEPYPTSNKRKSPGDKKPKGSKDEKTFLPKSERTPRGRSRLERAPEEGEGSGGTRKAGKQGTTPGRKTHDCSRCGESFGSKAGLTQHQSTHTGKKAFECSECEKSFSVKSNLTEHQRTHTGEKPHSCQQCGKSFCQKSALTVHQRTHTGEKPYKCSECGKRFCVKSNLTQHRRTHTGEKPYQCSECSRSFGVKCNLIVHQRTHTGENPYKCPTCGKTFHEKSALTKHQRIHTGEKPYECNECGKNFSQRSALTKHQRKTHKKKTSTSTFPVQKESCHQPNALTTSKTRAQKP</sequence>
<dbReference type="FunFam" id="3.30.160.60:FF:000100">
    <property type="entry name" value="Zinc finger 45-like"/>
    <property type="match status" value="1"/>
</dbReference>
<gene>
    <name evidence="15" type="primary">LOC105981541</name>
</gene>
<dbReference type="GeneID" id="105981541"/>
<proteinExistence type="inferred from homology"/>
<dbReference type="GO" id="GO:0042800">
    <property type="term" value="F:histone H3K4 methyltransferase activity"/>
    <property type="evidence" value="ECO:0007669"/>
    <property type="project" value="TreeGrafter"/>
</dbReference>
<dbReference type="AlphaFoldDB" id="A0A1S3EP92"/>
<dbReference type="PANTHER" id="PTHR16515:SF10">
    <property type="entry name" value="HISTONE-LYSINE N-METHYLTRANSFERASE PRDM9-RELATED"/>
    <property type="match status" value="1"/>
</dbReference>
<dbReference type="Pfam" id="PF00096">
    <property type="entry name" value="zf-C2H2"/>
    <property type="match status" value="7"/>
</dbReference>
<comment type="similarity">
    <text evidence="2">Belongs to the krueppel C2H2-type zinc-finger protein family.</text>
</comment>
<feature type="domain" description="C2H2-type" evidence="12">
    <location>
        <begin position="405"/>
        <end position="432"/>
    </location>
</feature>
<dbReference type="Pfam" id="PF01352">
    <property type="entry name" value="KRAB"/>
    <property type="match status" value="1"/>
</dbReference>
<dbReference type="InterPro" id="IPR013087">
    <property type="entry name" value="Znf_C2H2_type"/>
</dbReference>
<dbReference type="KEGG" id="dord:105981541"/>
<feature type="domain" description="C2H2-type" evidence="12">
    <location>
        <begin position="265"/>
        <end position="292"/>
    </location>
</feature>
<dbReference type="PROSITE" id="PS50157">
    <property type="entry name" value="ZINC_FINGER_C2H2_2"/>
    <property type="match status" value="7"/>
</dbReference>
<dbReference type="FunFam" id="3.30.160.60:FF:000912">
    <property type="entry name" value="Zinc finger protein 660"/>
    <property type="match status" value="1"/>
</dbReference>
<protein>
    <submittedName>
        <fullName evidence="15">Zinc finger protein 37A-like</fullName>
    </submittedName>
</protein>
<dbReference type="InParanoid" id="A0A1S3EP92"/>
<evidence type="ECO:0000256" key="1">
    <source>
        <dbReference type="ARBA" id="ARBA00004123"/>
    </source>
</evidence>
<feature type="domain" description="KRAB" evidence="13">
    <location>
        <begin position="112"/>
        <end position="183"/>
    </location>
</feature>
<keyword evidence="14" id="KW-1185">Reference proteome</keyword>
<evidence type="ECO:0000259" key="13">
    <source>
        <dbReference type="PROSITE" id="PS50805"/>
    </source>
</evidence>
<dbReference type="GO" id="GO:0010844">
    <property type="term" value="F:recombination hotspot binding"/>
    <property type="evidence" value="ECO:0007669"/>
    <property type="project" value="TreeGrafter"/>
</dbReference>
<comment type="subcellular location">
    <subcellularLocation>
        <location evidence="1">Nucleus</location>
    </subcellularLocation>
</comment>
<evidence type="ECO:0000256" key="8">
    <source>
        <dbReference type="ARBA" id="ARBA00023163"/>
    </source>
</evidence>
<evidence type="ECO:0000256" key="7">
    <source>
        <dbReference type="ARBA" id="ARBA00023015"/>
    </source>
</evidence>
<dbReference type="Proteomes" id="UP000081671">
    <property type="component" value="Unplaced"/>
</dbReference>
<evidence type="ECO:0000313" key="14">
    <source>
        <dbReference type="Proteomes" id="UP000081671"/>
    </source>
</evidence>
<dbReference type="PANTHER" id="PTHR16515">
    <property type="entry name" value="PR DOMAIN ZINC FINGER PROTEIN"/>
    <property type="match status" value="1"/>
</dbReference>
<feature type="domain" description="C2H2-type" evidence="12">
    <location>
        <begin position="433"/>
        <end position="461"/>
    </location>
</feature>
<dbReference type="GO" id="GO:0046975">
    <property type="term" value="F:histone H3K36 methyltransferase activity"/>
    <property type="evidence" value="ECO:0007669"/>
    <property type="project" value="TreeGrafter"/>
</dbReference>
<dbReference type="FunFam" id="3.30.160.60:FF:000690">
    <property type="entry name" value="Zinc finger protein 354C"/>
    <property type="match status" value="1"/>
</dbReference>
<dbReference type="GO" id="GO:0005634">
    <property type="term" value="C:nucleus"/>
    <property type="evidence" value="ECO:0007669"/>
    <property type="project" value="UniProtKB-SubCell"/>
</dbReference>
<dbReference type="OrthoDB" id="3437960at2759"/>
<feature type="domain" description="C2H2-type" evidence="12">
    <location>
        <begin position="293"/>
        <end position="320"/>
    </location>
</feature>
<keyword evidence="5 10" id="KW-0863">Zinc-finger</keyword>
<dbReference type="SMART" id="SM00349">
    <property type="entry name" value="KRAB"/>
    <property type="match status" value="1"/>
</dbReference>
<evidence type="ECO:0000256" key="10">
    <source>
        <dbReference type="PROSITE-ProRule" id="PRU00042"/>
    </source>
</evidence>
<feature type="region of interest" description="Disordered" evidence="11">
    <location>
        <begin position="172"/>
        <end position="268"/>
    </location>
</feature>
<feature type="domain" description="C2H2-type" evidence="12">
    <location>
        <begin position="349"/>
        <end position="376"/>
    </location>
</feature>
<evidence type="ECO:0000256" key="3">
    <source>
        <dbReference type="ARBA" id="ARBA00022723"/>
    </source>
</evidence>
<dbReference type="SUPFAM" id="SSF109640">
    <property type="entry name" value="KRAB domain (Kruppel-associated box)"/>
    <property type="match status" value="1"/>
</dbReference>
<dbReference type="GO" id="GO:0010845">
    <property type="term" value="P:positive regulation of reciprocal meiotic recombination"/>
    <property type="evidence" value="ECO:0007669"/>
    <property type="project" value="TreeGrafter"/>
</dbReference>
<dbReference type="GO" id="GO:0008270">
    <property type="term" value="F:zinc ion binding"/>
    <property type="evidence" value="ECO:0007669"/>
    <property type="project" value="UniProtKB-KW"/>
</dbReference>
<dbReference type="Gene3D" id="3.30.160.60">
    <property type="entry name" value="Classic Zinc Finger"/>
    <property type="match status" value="7"/>
</dbReference>
<evidence type="ECO:0000256" key="11">
    <source>
        <dbReference type="SAM" id="MobiDB-lite"/>
    </source>
</evidence>
<reference evidence="15" key="1">
    <citation type="submission" date="2025-08" db="UniProtKB">
        <authorList>
            <consortium name="RefSeq"/>
        </authorList>
    </citation>
    <scope>IDENTIFICATION</scope>
    <source>
        <tissue evidence="15">Kidney</tissue>
    </source>
</reference>
<keyword evidence="9" id="KW-0539">Nucleus</keyword>
<dbReference type="SMART" id="SM00355">
    <property type="entry name" value="ZnF_C2H2"/>
    <property type="match status" value="7"/>
</dbReference>
<dbReference type="InterPro" id="IPR036236">
    <property type="entry name" value="Znf_C2H2_sf"/>
</dbReference>
<keyword evidence="3" id="KW-0479">Metal-binding</keyword>
<dbReference type="InterPro" id="IPR001909">
    <property type="entry name" value="KRAB"/>
</dbReference>
<dbReference type="GO" id="GO:0006355">
    <property type="term" value="P:regulation of DNA-templated transcription"/>
    <property type="evidence" value="ECO:0007669"/>
    <property type="project" value="InterPro"/>
</dbReference>
<dbReference type="InterPro" id="IPR050331">
    <property type="entry name" value="Zinc_finger"/>
</dbReference>
<evidence type="ECO:0000256" key="4">
    <source>
        <dbReference type="ARBA" id="ARBA00022737"/>
    </source>
</evidence>
<evidence type="ECO:0000259" key="12">
    <source>
        <dbReference type="PROSITE" id="PS50157"/>
    </source>
</evidence>
<dbReference type="RefSeq" id="XP_012866186.1">
    <property type="nucleotide sequence ID" value="XM_013010732.1"/>
</dbReference>
<dbReference type="CDD" id="cd07765">
    <property type="entry name" value="KRAB_A-box"/>
    <property type="match status" value="1"/>
</dbReference>
<organism evidence="14 15">
    <name type="scientific">Dipodomys ordii</name>
    <name type="common">Ord's kangaroo rat</name>
    <dbReference type="NCBI Taxonomy" id="10020"/>
    <lineage>
        <taxon>Eukaryota</taxon>
        <taxon>Metazoa</taxon>
        <taxon>Chordata</taxon>
        <taxon>Craniata</taxon>
        <taxon>Vertebrata</taxon>
        <taxon>Euteleostomi</taxon>
        <taxon>Mammalia</taxon>
        <taxon>Eutheria</taxon>
        <taxon>Euarchontoglires</taxon>
        <taxon>Glires</taxon>
        <taxon>Rodentia</taxon>
        <taxon>Castorimorpha</taxon>
        <taxon>Heteromyidae</taxon>
        <taxon>Dipodomyinae</taxon>
        <taxon>Dipodomys</taxon>
    </lineage>
</organism>
<dbReference type="PROSITE" id="PS00028">
    <property type="entry name" value="ZINC_FINGER_C2H2_1"/>
    <property type="match status" value="7"/>
</dbReference>
<feature type="compositionally biased region" description="Basic and acidic residues" evidence="11">
    <location>
        <begin position="208"/>
        <end position="242"/>
    </location>
</feature>
<dbReference type="FunFam" id="3.30.160.60:FF:000200">
    <property type="entry name" value="zinc finger protein 510 isoform X2"/>
    <property type="match status" value="1"/>
</dbReference>
<feature type="domain" description="C2H2-type" evidence="12">
    <location>
        <begin position="321"/>
        <end position="348"/>
    </location>
</feature>
<evidence type="ECO:0000256" key="6">
    <source>
        <dbReference type="ARBA" id="ARBA00022833"/>
    </source>
</evidence>
<feature type="compositionally biased region" description="Basic residues" evidence="11">
    <location>
        <begin position="448"/>
        <end position="460"/>
    </location>
</feature>
<dbReference type="Gene3D" id="6.10.140.140">
    <property type="match status" value="1"/>
</dbReference>
<accession>A0A1S3EP92</accession>
<dbReference type="PROSITE" id="PS50805">
    <property type="entry name" value="KRAB"/>
    <property type="match status" value="1"/>
</dbReference>
<keyword evidence="6" id="KW-0862">Zinc</keyword>
<keyword evidence="8" id="KW-0804">Transcription</keyword>
<dbReference type="SUPFAM" id="SSF57667">
    <property type="entry name" value="beta-beta-alpha zinc fingers"/>
    <property type="match status" value="4"/>
</dbReference>
<evidence type="ECO:0000256" key="5">
    <source>
        <dbReference type="ARBA" id="ARBA00022771"/>
    </source>
</evidence>
<dbReference type="InterPro" id="IPR036051">
    <property type="entry name" value="KRAB_dom_sf"/>
</dbReference>
<evidence type="ECO:0000256" key="9">
    <source>
        <dbReference type="ARBA" id="ARBA00023242"/>
    </source>
</evidence>
<feature type="compositionally biased region" description="Polar residues" evidence="11">
    <location>
        <begin position="473"/>
        <end position="488"/>
    </location>
</feature>
<dbReference type="FunFam" id="3.30.160.60:FF:002343">
    <property type="entry name" value="Zinc finger protein 33A"/>
    <property type="match status" value="3"/>
</dbReference>
<evidence type="ECO:0000313" key="15">
    <source>
        <dbReference type="RefSeq" id="XP_012866186.1"/>
    </source>
</evidence>
<name>A0A1S3EP92_DIPOR</name>
<keyword evidence="7" id="KW-0805">Transcription regulation</keyword>